<dbReference type="AlphaFoldDB" id="A0AAU9W079"/>
<feature type="region of interest" description="Disordered" evidence="1">
    <location>
        <begin position="40"/>
        <end position="76"/>
    </location>
</feature>
<dbReference type="EMBL" id="CALNXJ010000006">
    <property type="protein sequence ID" value="CAH3041401.1"/>
    <property type="molecule type" value="Genomic_DNA"/>
</dbReference>
<keyword evidence="2" id="KW-0472">Membrane</keyword>
<evidence type="ECO:0000256" key="3">
    <source>
        <dbReference type="SAM" id="SignalP"/>
    </source>
</evidence>
<feature type="chain" id="PRO_5043942175" evidence="3">
    <location>
        <begin position="24"/>
        <end position="263"/>
    </location>
</feature>
<protein>
    <submittedName>
        <fullName evidence="4">Uncharacterized protein</fullName>
    </submittedName>
</protein>
<reference evidence="4 5" key="1">
    <citation type="submission" date="2022-05" db="EMBL/GenBank/DDBJ databases">
        <authorList>
            <consortium name="Genoscope - CEA"/>
            <person name="William W."/>
        </authorList>
    </citation>
    <scope>NUCLEOTIDE SEQUENCE [LARGE SCALE GENOMIC DNA]</scope>
</reference>
<keyword evidence="2" id="KW-1133">Transmembrane helix</keyword>
<feature type="compositionally biased region" description="Polar residues" evidence="1">
    <location>
        <begin position="40"/>
        <end position="57"/>
    </location>
</feature>
<keyword evidence="5" id="KW-1185">Reference proteome</keyword>
<evidence type="ECO:0000313" key="4">
    <source>
        <dbReference type="EMBL" id="CAH3041401.1"/>
    </source>
</evidence>
<accession>A0AAU9W079</accession>
<name>A0AAU9W079_9CNID</name>
<gene>
    <name evidence="4" type="ORF">PMEA_00029193</name>
</gene>
<keyword evidence="3" id="KW-0732">Signal</keyword>
<evidence type="ECO:0000256" key="1">
    <source>
        <dbReference type="SAM" id="MobiDB-lite"/>
    </source>
</evidence>
<dbReference type="Proteomes" id="UP001159428">
    <property type="component" value="Unassembled WGS sequence"/>
</dbReference>
<proteinExistence type="predicted"/>
<evidence type="ECO:0000313" key="5">
    <source>
        <dbReference type="Proteomes" id="UP001159428"/>
    </source>
</evidence>
<feature type="transmembrane region" description="Helical" evidence="2">
    <location>
        <begin position="241"/>
        <end position="260"/>
    </location>
</feature>
<evidence type="ECO:0000256" key="2">
    <source>
        <dbReference type="SAM" id="Phobius"/>
    </source>
</evidence>
<feature type="signal peptide" evidence="3">
    <location>
        <begin position="1"/>
        <end position="23"/>
    </location>
</feature>
<organism evidence="4 5">
    <name type="scientific">Pocillopora meandrina</name>
    <dbReference type="NCBI Taxonomy" id="46732"/>
    <lineage>
        <taxon>Eukaryota</taxon>
        <taxon>Metazoa</taxon>
        <taxon>Cnidaria</taxon>
        <taxon>Anthozoa</taxon>
        <taxon>Hexacorallia</taxon>
        <taxon>Scleractinia</taxon>
        <taxon>Astrocoeniina</taxon>
        <taxon>Pocilloporidae</taxon>
        <taxon>Pocillopora</taxon>
    </lineage>
</organism>
<keyword evidence="2" id="KW-0812">Transmembrane</keyword>
<sequence>MSRFSLPTTALTLLAFFTSEALGQNSTAFVMPSPTASYTMAPMSTQAPQPTSKAPNDTTPTQSTTKKEETTPTTESMKPTCAMINFVADRVWNASFTEPDSKEFKTLKDMTSLAIKHLYNDSENYYNVKVSEVKFLEKDGKVGVEAKLCLGVKENGGLIEEVFTDKLKTGFFHDLKVMSEGAEFKPKGVEFKDWKAKEGECEKCNGAGGEITIEGKCVPDKYSCDGLKVEKMTKDCVEYCGAVGITVSLLVLAFGMLLSFSSQ</sequence>
<comment type="caution">
    <text evidence="4">The sequence shown here is derived from an EMBL/GenBank/DDBJ whole genome shotgun (WGS) entry which is preliminary data.</text>
</comment>